<sequence>MRQRRTLYNDKNVNLTERYNSYISKLVPKTHLTSESEWRDLGIQQSRGWGHYKVHYMVHEPEPHILLFRGHCPRSQRNESGEPFFSLKLYTAVLTC</sequence>
<dbReference type="GO" id="GO:0051301">
    <property type="term" value="P:cell division"/>
    <property type="evidence" value="ECO:0007669"/>
    <property type="project" value="UniProtKB-UniRule"/>
</dbReference>
<dbReference type="Pfam" id="PF01111">
    <property type="entry name" value="CKS"/>
    <property type="match status" value="1"/>
</dbReference>
<evidence type="ECO:0000256" key="1">
    <source>
        <dbReference type="ARBA" id="ARBA00002449"/>
    </source>
</evidence>
<dbReference type="InterPro" id="IPR000789">
    <property type="entry name" value="Cyclin-dep_kinase_reg-sub"/>
</dbReference>
<accession>A0A8D0RBW1</accession>
<keyword evidence="5 6" id="KW-0131">Cell cycle</keyword>
<proteinExistence type="inferred from homology"/>
<protein>
    <recommendedName>
        <fullName evidence="6">Cyclin-dependent kinases regulatory subunit</fullName>
    </recommendedName>
</protein>
<dbReference type="SMART" id="SM01084">
    <property type="entry name" value="CKS"/>
    <property type="match status" value="1"/>
</dbReference>
<dbReference type="Gene3D" id="3.30.170.10">
    <property type="entry name" value="Cyclin-dependent kinase, regulatory subunit"/>
    <property type="match status" value="1"/>
</dbReference>
<comment type="similarity">
    <text evidence="2 6">Belongs to the CKS family.</text>
</comment>
<evidence type="ECO:0000313" key="7">
    <source>
        <dbReference type="Ensembl" id="ENSSSCP00025013752.1"/>
    </source>
</evidence>
<organism evidence="7 8">
    <name type="scientific">Sus scrofa</name>
    <name type="common">Pig</name>
    <dbReference type="NCBI Taxonomy" id="9823"/>
    <lineage>
        <taxon>Eukaryota</taxon>
        <taxon>Metazoa</taxon>
        <taxon>Chordata</taxon>
        <taxon>Craniata</taxon>
        <taxon>Vertebrata</taxon>
        <taxon>Euteleostomi</taxon>
        <taxon>Mammalia</taxon>
        <taxon>Eutheria</taxon>
        <taxon>Laurasiatheria</taxon>
        <taxon>Artiodactyla</taxon>
        <taxon>Suina</taxon>
        <taxon>Suidae</taxon>
        <taxon>Sus</taxon>
    </lineage>
</organism>
<dbReference type="GO" id="GO:0016538">
    <property type="term" value="F:cyclin-dependent protein serine/threonine kinase regulator activity"/>
    <property type="evidence" value="ECO:0007669"/>
    <property type="project" value="InterPro"/>
</dbReference>
<keyword evidence="4 6" id="KW-0132">Cell division</keyword>
<dbReference type="AlphaFoldDB" id="A0A8D0RBW1"/>
<dbReference type="PROSITE" id="PS00945">
    <property type="entry name" value="CKS_2"/>
    <property type="match status" value="1"/>
</dbReference>
<evidence type="ECO:0000313" key="8">
    <source>
        <dbReference type="Proteomes" id="UP000694727"/>
    </source>
</evidence>
<evidence type="ECO:0000256" key="6">
    <source>
        <dbReference type="RuleBase" id="RU311113"/>
    </source>
</evidence>
<dbReference type="PANTHER" id="PTHR23415">
    <property type="entry name" value="CYCLIN-DEPENDENT KINASES REGULATORY SUBUNIT/60S RIBOSOME SUBUNIT BIOGENESIS PROTEIN NIP7"/>
    <property type="match status" value="1"/>
</dbReference>
<evidence type="ECO:0000256" key="2">
    <source>
        <dbReference type="ARBA" id="ARBA00007782"/>
    </source>
</evidence>
<reference evidence="7" key="1">
    <citation type="submission" date="2025-08" db="UniProtKB">
        <authorList>
            <consortium name="Ensembl"/>
        </authorList>
    </citation>
    <scope>IDENTIFICATION</scope>
</reference>
<dbReference type="SUPFAM" id="SSF55637">
    <property type="entry name" value="Cell cycle regulatory proteins"/>
    <property type="match status" value="1"/>
</dbReference>
<evidence type="ECO:0000256" key="5">
    <source>
        <dbReference type="ARBA" id="ARBA00023306"/>
    </source>
</evidence>
<evidence type="ECO:0000256" key="3">
    <source>
        <dbReference type="ARBA" id="ARBA00011253"/>
    </source>
</evidence>
<dbReference type="Ensembl" id="ENSSSCT00025032948.1">
    <property type="protein sequence ID" value="ENSSSCP00025013752.1"/>
    <property type="gene ID" value="ENSSSCG00025024192.1"/>
</dbReference>
<dbReference type="Proteomes" id="UP000694727">
    <property type="component" value="Unplaced"/>
</dbReference>
<name>A0A8D0RBW1_PIG</name>
<comment type="subunit">
    <text evidence="3">Forms a homohexamer that can probably bind six kinase subunits.</text>
</comment>
<dbReference type="InterPro" id="IPR036858">
    <property type="entry name" value="Cyclin-dep_kinase_reg-sub_sf"/>
</dbReference>
<evidence type="ECO:0000256" key="4">
    <source>
        <dbReference type="ARBA" id="ARBA00022618"/>
    </source>
</evidence>
<comment type="function">
    <text evidence="1 6">Binds to the catalytic subunit of the cyclin dependent kinases and is essential for their biological function.</text>
</comment>